<dbReference type="EnsemblBacteria" id="ABC23243">
    <property type="protein sequence ID" value="ABC23243"/>
    <property type="gene ID" value="Rru_A2443"/>
</dbReference>
<gene>
    <name evidence="6" type="ordered locus">Rru_A2443</name>
</gene>
<keyword evidence="7" id="KW-1185">Reference proteome</keyword>
<dbReference type="GO" id="GO:0005829">
    <property type="term" value="C:cytosol"/>
    <property type="evidence" value="ECO:0007669"/>
    <property type="project" value="TreeGrafter"/>
</dbReference>
<keyword evidence="3" id="KW-0418">Kinase</keyword>
<dbReference type="Proteomes" id="UP000001929">
    <property type="component" value="Chromosome"/>
</dbReference>
<protein>
    <submittedName>
        <fullName evidence="6">HipA protein</fullName>
    </submittedName>
</protein>
<evidence type="ECO:0000256" key="2">
    <source>
        <dbReference type="ARBA" id="ARBA00022679"/>
    </source>
</evidence>
<evidence type="ECO:0000313" key="7">
    <source>
        <dbReference type="Proteomes" id="UP000001929"/>
    </source>
</evidence>
<dbReference type="PhylomeDB" id="Q2RRK2"/>
<dbReference type="AlphaFoldDB" id="Q2RRK2"/>
<feature type="domain" description="HipA-like C-terminal" evidence="4">
    <location>
        <begin position="154"/>
        <end position="400"/>
    </location>
</feature>
<dbReference type="EMBL" id="CP000230">
    <property type="protein sequence ID" value="ABC23243.1"/>
    <property type="molecule type" value="Genomic_DNA"/>
</dbReference>
<reference evidence="6 7" key="1">
    <citation type="journal article" date="2011" name="Stand. Genomic Sci.">
        <title>Complete genome sequence of Rhodospirillum rubrum type strain (S1).</title>
        <authorList>
            <person name="Munk A.C."/>
            <person name="Copeland A."/>
            <person name="Lucas S."/>
            <person name="Lapidus A."/>
            <person name="Del Rio T.G."/>
            <person name="Barry K."/>
            <person name="Detter J.C."/>
            <person name="Hammon N."/>
            <person name="Israni S."/>
            <person name="Pitluck S."/>
            <person name="Brettin T."/>
            <person name="Bruce D."/>
            <person name="Han C."/>
            <person name="Tapia R."/>
            <person name="Gilna P."/>
            <person name="Schmutz J."/>
            <person name="Larimer F."/>
            <person name="Land M."/>
            <person name="Kyrpides N.C."/>
            <person name="Mavromatis K."/>
            <person name="Richardson P."/>
            <person name="Rohde M."/>
            <person name="Goker M."/>
            <person name="Klenk H.P."/>
            <person name="Zhang Y."/>
            <person name="Roberts G.P."/>
            <person name="Reslewic S."/>
            <person name="Schwartz D.C."/>
        </authorList>
    </citation>
    <scope>NUCLEOTIDE SEQUENCE [LARGE SCALE GENOMIC DNA]</scope>
    <source>
        <strain evidence="7">ATCC 11170 / ATH 1.1.1 / DSM 467 / LMG 4362 / NCIMB 8255 / S1</strain>
    </source>
</reference>
<feature type="domain" description="HipA N-terminal subdomain 1" evidence="5">
    <location>
        <begin position="10"/>
        <end position="109"/>
    </location>
</feature>
<dbReference type="NCBIfam" id="TIGR03071">
    <property type="entry name" value="couple_hipA"/>
    <property type="match status" value="1"/>
</dbReference>
<dbReference type="PANTHER" id="PTHR37419">
    <property type="entry name" value="SERINE/THREONINE-PROTEIN KINASE TOXIN HIPA"/>
    <property type="match status" value="1"/>
</dbReference>
<dbReference type="Pfam" id="PF13657">
    <property type="entry name" value="Couple_hipA"/>
    <property type="match status" value="1"/>
</dbReference>
<accession>Q2RRK2</accession>
<dbReference type="Pfam" id="PF07804">
    <property type="entry name" value="HipA_C"/>
    <property type="match status" value="1"/>
</dbReference>
<dbReference type="GO" id="GO:0004674">
    <property type="term" value="F:protein serine/threonine kinase activity"/>
    <property type="evidence" value="ECO:0007669"/>
    <property type="project" value="TreeGrafter"/>
</dbReference>
<organism evidence="6 7">
    <name type="scientific">Rhodospirillum rubrum (strain ATCC 11170 / ATH 1.1.1 / DSM 467 / LMG 4362 / NCIMB 8255 / S1)</name>
    <dbReference type="NCBI Taxonomy" id="269796"/>
    <lineage>
        <taxon>Bacteria</taxon>
        <taxon>Pseudomonadati</taxon>
        <taxon>Pseudomonadota</taxon>
        <taxon>Alphaproteobacteria</taxon>
        <taxon>Rhodospirillales</taxon>
        <taxon>Rhodospirillaceae</taxon>
        <taxon>Rhodospirillum</taxon>
    </lineage>
</organism>
<dbReference type="KEGG" id="rru:Rru_A2443"/>
<dbReference type="CDD" id="cd17808">
    <property type="entry name" value="HipA_Ec_like"/>
    <property type="match status" value="1"/>
</dbReference>
<dbReference type="HOGENOM" id="CLU_030167_2_1_5"/>
<name>Q2RRK2_RHORT</name>
<dbReference type="eggNOG" id="COG3550">
    <property type="taxonomic scope" value="Bacteria"/>
</dbReference>
<dbReference type="STRING" id="269796.Rru_A2443"/>
<evidence type="ECO:0000259" key="5">
    <source>
        <dbReference type="Pfam" id="PF13657"/>
    </source>
</evidence>
<keyword evidence="2" id="KW-0808">Transferase</keyword>
<evidence type="ECO:0000259" key="4">
    <source>
        <dbReference type="Pfam" id="PF07804"/>
    </source>
</evidence>
<dbReference type="PANTHER" id="PTHR37419:SF1">
    <property type="entry name" value="SERINE_THREONINE-PROTEIN KINASE TOXIN HIPA"/>
    <property type="match status" value="1"/>
</dbReference>
<sequence length="435" mass="47510">MPRPHQEPPLAVFLNSRLVGRLNRTARGAIDFQYDSSWLEWDRALPISLSLPLREDRYSGAAVNAVLENLLPDSALIRRRTAERVRAQGSDAYNLLAAIGRDCVGALQFLPDGEAPGTAGTVDGIPVDDREIARLIKELSIAPLGLGEDIDFRISIAGAQEKTALLHWKDRWYKPCGTTATTHILKPRIGRLSNGLDLTSSVENEFLCLKVTAALGIPSADVALADFEDNRVLVVERFDRHWTADDRLLRLPQEDCCQALGVPPTLKYQAEGGPGIEALLNLLKGSDVPKVDQTRFLKATVAFWLLGATDGHAKNFSVFLSSGGRFRMTPLYDVISAQPSADAGQIPRNRMKLAMFVGTNRHYVIDTIMPRHFLQTAAAAGLGASLVEPVFADILATAPTALEDVMEALPKDFPRDIADSILGGFTERLRTLAKA</sequence>
<evidence type="ECO:0000256" key="3">
    <source>
        <dbReference type="ARBA" id="ARBA00022777"/>
    </source>
</evidence>
<evidence type="ECO:0000313" key="6">
    <source>
        <dbReference type="EMBL" id="ABC23243.1"/>
    </source>
</evidence>
<dbReference type="InterPro" id="IPR052028">
    <property type="entry name" value="HipA_Ser/Thr_kinase"/>
</dbReference>
<dbReference type="InterPro" id="IPR017508">
    <property type="entry name" value="HipA_N1"/>
</dbReference>
<comment type="similarity">
    <text evidence="1">Belongs to the HipA Ser/Thr kinase family.</text>
</comment>
<dbReference type="PATRIC" id="fig|269796.9.peg.2547"/>
<proteinExistence type="inferred from homology"/>
<dbReference type="InterPro" id="IPR012893">
    <property type="entry name" value="HipA-like_C"/>
</dbReference>
<dbReference type="RefSeq" id="WP_011390196.1">
    <property type="nucleotide sequence ID" value="NC_007643.1"/>
</dbReference>
<evidence type="ECO:0000256" key="1">
    <source>
        <dbReference type="ARBA" id="ARBA00010164"/>
    </source>
</evidence>